<evidence type="ECO:0000313" key="3">
    <source>
        <dbReference type="Proteomes" id="UP000078343"/>
    </source>
</evidence>
<reference evidence="2 3" key="1">
    <citation type="submission" date="2016-04" db="EMBL/GenBank/DDBJ databases">
        <title>Draft genome of Fonsecaea erecta CBS 125763.</title>
        <authorList>
            <person name="Weiss V.A."/>
            <person name="Vicente V.A."/>
            <person name="Raittz R.T."/>
            <person name="Moreno L.F."/>
            <person name="De Souza E.M."/>
            <person name="Pedrosa F.O."/>
            <person name="Steffens M.B."/>
            <person name="Faoro H."/>
            <person name="Tadra-Sfeir M.Z."/>
            <person name="Najafzadeh M.J."/>
            <person name="Felipe M.S."/>
            <person name="Teixeira M."/>
            <person name="Sun J."/>
            <person name="Xi L."/>
            <person name="Gomes R."/>
            <person name="De Azevedo C.M."/>
            <person name="Salgado C.G."/>
            <person name="Da Silva M.B."/>
            <person name="Nascimento M.F."/>
            <person name="Queiroz-Telles F."/>
            <person name="Attili D.S."/>
            <person name="Gorbushina A."/>
        </authorList>
    </citation>
    <scope>NUCLEOTIDE SEQUENCE [LARGE SCALE GENOMIC DNA]</scope>
    <source>
        <strain evidence="2 3">CBS 125763</strain>
    </source>
</reference>
<accession>A0A178ZBL8</accession>
<proteinExistence type="predicted"/>
<dbReference type="RefSeq" id="XP_018690525.1">
    <property type="nucleotide sequence ID" value="XM_018839404.1"/>
</dbReference>
<dbReference type="OrthoDB" id="3523319at2759"/>
<sequence>MFLTVETSPEQPEQPQKNNREVPKHRNVGDTGEQIRSHKLACSIINFHCTDDAVLDESELDLLKRFTDDPSTTNRDKILEDKGWVDQPDQRHGHKAVESRSLAGYLIAQYGREEPALDHRDWELLTEWFGKGMPAGEHVQR</sequence>
<dbReference type="EMBL" id="LVYI01000007">
    <property type="protein sequence ID" value="OAP57158.1"/>
    <property type="molecule type" value="Genomic_DNA"/>
</dbReference>
<dbReference type="Proteomes" id="UP000078343">
    <property type="component" value="Unassembled WGS sequence"/>
</dbReference>
<feature type="compositionally biased region" description="Basic and acidic residues" evidence="1">
    <location>
        <begin position="18"/>
        <end position="33"/>
    </location>
</feature>
<gene>
    <name evidence="2" type="ORF">AYL99_07896</name>
</gene>
<comment type="caution">
    <text evidence="2">The sequence shown here is derived from an EMBL/GenBank/DDBJ whole genome shotgun (WGS) entry which is preliminary data.</text>
</comment>
<evidence type="ECO:0000313" key="2">
    <source>
        <dbReference type="EMBL" id="OAP57158.1"/>
    </source>
</evidence>
<keyword evidence="3" id="KW-1185">Reference proteome</keyword>
<feature type="region of interest" description="Disordered" evidence="1">
    <location>
        <begin position="1"/>
        <end position="33"/>
    </location>
</feature>
<dbReference type="GeneID" id="30012064"/>
<evidence type="ECO:0000256" key="1">
    <source>
        <dbReference type="SAM" id="MobiDB-lite"/>
    </source>
</evidence>
<protein>
    <submittedName>
        <fullName evidence="2">Uncharacterized protein</fullName>
    </submittedName>
</protein>
<feature type="compositionally biased region" description="Polar residues" evidence="1">
    <location>
        <begin position="1"/>
        <end position="17"/>
    </location>
</feature>
<name>A0A178ZBL8_9EURO</name>
<dbReference type="AlphaFoldDB" id="A0A178ZBL8"/>
<organism evidence="2 3">
    <name type="scientific">Fonsecaea erecta</name>
    <dbReference type="NCBI Taxonomy" id="1367422"/>
    <lineage>
        <taxon>Eukaryota</taxon>
        <taxon>Fungi</taxon>
        <taxon>Dikarya</taxon>
        <taxon>Ascomycota</taxon>
        <taxon>Pezizomycotina</taxon>
        <taxon>Eurotiomycetes</taxon>
        <taxon>Chaetothyriomycetidae</taxon>
        <taxon>Chaetothyriales</taxon>
        <taxon>Herpotrichiellaceae</taxon>
        <taxon>Fonsecaea</taxon>
    </lineage>
</organism>